<sequence>MHEMSLCEGVVELLQEHATAQGFSRVKTVWLEIGQLSGVEVEAMRFCFDAVTRDTLADGAKLEIIAQAGEAWCLICEKQVEVTQRFDACPTCGSYQLHVTGGDVMRVKELEVE</sequence>
<feature type="binding site" evidence="5">
    <location>
        <position position="76"/>
    </location>
    <ligand>
        <name>Zn(2+)</name>
        <dbReference type="ChEBI" id="CHEBI:29105"/>
    </ligand>
</feature>
<dbReference type="InterPro" id="IPR000688">
    <property type="entry name" value="HypA/HybF"/>
</dbReference>
<keyword evidence="4 5" id="KW-0862">Zinc</keyword>
<comment type="similarity">
    <text evidence="1 5">Belongs to the HypA/HybF family.</text>
</comment>
<organism evidence="6">
    <name type="scientific">Magnetococcus massalia (strain MO-1)</name>
    <dbReference type="NCBI Taxonomy" id="451514"/>
    <lineage>
        <taxon>Bacteria</taxon>
        <taxon>Pseudomonadati</taxon>
        <taxon>Pseudomonadota</taxon>
        <taxon>Magnetococcia</taxon>
        <taxon>Magnetococcales</taxon>
        <taxon>Magnetococcaceae</taxon>
        <taxon>Magnetococcus</taxon>
    </lineage>
</organism>
<dbReference type="PIRSF" id="PIRSF004761">
    <property type="entry name" value="Hydrgn_mat_HypA"/>
    <property type="match status" value="1"/>
</dbReference>
<proteinExistence type="inferred from homology"/>
<dbReference type="Gene3D" id="3.30.2320.80">
    <property type="match status" value="1"/>
</dbReference>
<feature type="binding site" evidence="5">
    <location>
        <position position="89"/>
    </location>
    <ligand>
        <name>Zn(2+)</name>
        <dbReference type="ChEBI" id="CHEBI:29105"/>
    </ligand>
</feature>
<dbReference type="FunFam" id="3.30.2320.80:FF:000001">
    <property type="entry name" value="Hydrogenase maturation factor HypA"/>
    <property type="match status" value="1"/>
</dbReference>
<dbReference type="Pfam" id="PF01155">
    <property type="entry name" value="HypA"/>
    <property type="match status" value="1"/>
</dbReference>
<dbReference type="HAMAP" id="MF_00213">
    <property type="entry name" value="HypA_HybF"/>
    <property type="match status" value="1"/>
</dbReference>
<dbReference type="GO" id="GO:0016151">
    <property type="term" value="F:nickel cation binding"/>
    <property type="evidence" value="ECO:0007669"/>
    <property type="project" value="UniProtKB-UniRule"/>
</dbReference>
<evidence type="ECO:0000256" key="5">
    <source>
        <dbReference type="HAMAP-Rule" id="MF_00213"/>
    </source>
</evidence>
<dbReference type="PANTHER" id="PTHR34535:SF3">
    <property type="entry name" value="HYDROGENASE MATURATION FACTOR HYPA"/>
    <property type="match status" value="1"/>
</dbReference>
<name>A0A1S7LC57_MAGMO</name>
<dbReference type="PANTHER" id="PTHR34535">
    <property type="entry name" value="HYDROGENASE MATURATION FACTOR HYPA"/>
    <property type="match status" value="1"/>
</dbReference>
<dbReference type="GO" id="GO:0016530">
    <property type="term" value="F:metallochaperone activity"/>
    <property type="evidence" value="ECO:0007669"/>
    <property type="project" value="UniProtKB-ARBA"/>
</dbReference>
<keyword evidence="3 5" id="KW-0479">Metal-binding</keyword>
<protein>
    <recommendedName>
        <fullName evidence="5">Hydrogenase maturation factor HypA</fullName>
    </recommendedName>
</protein>
<dbReference type="NCBIfam" id="TIGR00100">
    <property type="entry name" value="hypA"/>
    <property type="match status" value="1"/>
</dbReference>
<feature type="binding site" evidence="5">
    <location>
        <position position="2"/>
    </location>
    <ligand>
        <name>Ni(2+)</name>
        <dbReference type="ChEBI" id="CHEBI:49786"/>
    </ligand>
</feature>
<reference evidence="6" key="1">
    <citation type="submission" date="2015-04" db="EMBL/GenBank/DDBJ databases">
        <authorList>
            <person name="Syromyatnikov M.Y."/>
            <person name="Popov V.N."/>
        </authorList>
    </citation>
    <scope>NUCLEOTIDE SEQUENCE</scope>
    <source>
        <strain evidence="6">MO-1</strain>
    </source>
</reference>
<evidence type="ECO:0000256" key="1">
    <source>
        <dbReference type="ARBA" id="ARBA00010748"/>
    </source>
</evidence>
<dbReference type="AlphaFoldDB" id="A0A1S7LC57"/>
<evidence type="ECO:0000313" key="6">
    <source>
        <dbReference type="EMBL" id="CRH04390.1"/>
    </source>
</evidence>
<evidence type="ECO:0000256" key="4">
    <source>
        <dbReference type="ARBA" id="ARBA00022833"/>
    </source>
</evidence>
<feature type="binding site" evidence="5">
    <location>
        <position position="92"/>
    </location>
    <ligand>
        <name>Zn(2+)</name>
        <dbReference type="ChEBI" id="CHEBI:29105"/>
    </ligand>
</feature>
<evidence type="ECO:0000256" key="3">
    <source>
        <dbReference type="ARBA" id="ARBA00022723"/>
    </source>
</evidence>
<evidence type="ECO:0000256" key="2">
    <source>
        <dbReference type="ARBA" id="ARBA00022596"/>
    </source>
</evidence>
<dbReference type="GO" id="GO:0008270">
    <property type="term" value="F:zinc ion binding"/>
    <property type="evidence" value="ECO:0007669"/>
    <property type="project" value="UniProtKB-UniRule"/>
</dbReference>
<dbReference type="InterPro" id="IPR020538">
    <property type="entry name" value="Hydgase_Ni_incorp_HypA/HybF_CS"/>
</dbReference>
<keyword evidence="2 5" id="KW-0533">Nickel</keyword>
<accession>A0A1S7LC57</accession>
<comment type="function">
    <text evidence="5">Involved in the maturation of [NiFe] hydrogenases. Required for nickel insertion into the metal center of the hydrogenase.</text>
</comment>
<feature type="binding site" evidence="5">
    <location>
        <position position="73"/>
    </location>
    <ligand>
        <name>Zn(2+)</name>
        <dbReference type="ChEBI" id="CHEBI:29105"/>
    </ligand>
</feature>
<dbReference type="PROSITE" id="PS01249">
    <property type="entry name" value="HYPA"/>
    <property type="match status" value="1"/>
</dbReference>
<gene>
    <name evidence="5 6" type="primary">hypA</name>
    <name evidence="6" type="ORF">MAGMO_0176</name>
</gene>
<dbReference type="EMBL" id="LO017727">
    <property type="protein sequence ID" value="CRH04390.1"/>
    <property type="molecule type" value="Genomic_DNA"/>
</dbReference>
<dbReference type="GO" id="GO:0051604">
    <property type="term" value="P:protein maturation"/>
    <property type="evidence" value="ECO:0007669"/>
    <property type="project" value="InterPro"/>
</dbReference>
<dbReference type="NCBIfam" id="NF009046">
    <property type="entry name" value="PRK12380.1"/>
    <property type="match status" value="1"/>
</dbReference>